<evidence type="ECO:0000313" key="1">
    <source>
        <dbReference type="EMBL" id="HCO69898.1"/>
    </source>
</evidence>
<proteinExistence type="predicted"/>
<organism evidence="1 2">
    <name type="scientific">Mesotoga infera</name>
    <dbReference type="NCBI Taxonomy" id="1236046"/>
    <lineage>
        <taxon>Bacteria</taxon>
        <taxon>Thermotogati</taxon>
        <taxon>Thermotogota</taxon>
        <taxon>Thermotogae</taxon>
        <taxon>Kosmotogales</taxon>
        <taxon>Kosmotogaceae</taxon>
        <taxon>Mesotoga</taxon>
    </lineage>
</organism>
<name>A0A3D3TL63_9BACT</name>
<protein>
    <submittedName>
        <fullName evidence="1">Uncharacterized protein</fullName>
    </submittedName>
</protein>
<dbReference type="Proteomes" id="UP000264215">
    <property type="component" value="Unassembled WGS sequence"/>
</dbReference>
<sequence>MIFSVLATAVTFIRMMKYNLLIGELWEFNPLAFNQFAGNTSPLHGIRGFAVHERRRSLSSGLANSIISRLPGSFGSAILRYIMFIGRNLVPRGV</sequence>
<comment type="caution">
    <text evidence="1">The sequence shown here is derived from an EMBL/GenBank/DDBJ whole genome shotgun (WGS) entry which is preliminary data.</text>
</comment>
<dbReference type="AlphaFoldDB" id="A0A3D3TL63"/>
<gene>
    <name evidence="1" type="ORF">DIT26_04835</name>
</gene>
<evidence type="ECO:0000313" key="2">
    <source>
        <dbReference type="Proteomes" id="UP000264215"/>
    </source>
</evidence>
<dbReference type="EMBL" id="DQBS01000116">
    <property type="protein sequence ID" value="HCO69898.1"/>
    <property type="molecule type" value="Genomic_DNA"/>
</dbReference>
<accession>A0A3D3TL63</accession>
<reference evidence="1 2" key="1">
    <citation type="journal article" date="2018" name="Nat. Biotechnol.">
        <title>A standardized bacterial taxonomy based on genome phylogeny substantially revises the tree of life.</title>
        <authorList>
            <person name="Parks D.H."/>
            <person name="Chuvochina M."/>
            <person name="Waite D.W."/>
            <person name="Rinke C."/>
            <person name="Skarshewski A."/>
            <person name="Chaumeil P.A."/>
            <person name="Hugenholtz P."/>
        </authorList>
    </citation>
    <scope>NUCLEOTIDE SEQUENCE [LARGE SCALE GENOMIC DNA]</scope>
    <source>
        <strain evidence="1">UBA9905</strain>
    </source>
</reference>